<accession>A0A5M9N0P2</accession>
<proteinExistence type="inferred from homology"/>
<dbReference type="PANTHER" id="PTHR43323">
    <property type="entry name" value="3-HYDROXY-3-METHYLGLUTARYL COENZYME A SYNTHASE"/>
    <property type="match status" value="1"/>
</dbReference>
<feature type="domain" description="Hydroxymethylglutaryl-coenzyme A synthase N-terminal" evidence="6">
    <location>
        <begin position="7"/>
        <end position="177"/>
    </location>
</feature>
<dbReference type="VEuPathDB" id="FungiDB:EYZ11_007163"/>
<dbReference type="Proteomes" id="UP000324241">
    <property type="component" value="Unassembled WGS sequence"/>
</dbReference>
<dbReference type="Pfam" id="PF08540">
    <property type="entry name" value="HMG_CoA_synt_C"/>
    <property type="match status" value="1"/>
</dbReference>
<dbReference type="EC" id="2.3.3.10" evidence="5"/>
<dbReference type="PANTHER" id="PTHR43323:SF2">
    <property type="entry name" value="HYDROXYMETHYLGLUTARYL-COA SYNTHASE"/>
    <property type="match status" value="1"/>
</dbReference>
<dbReference type="InterPro" id="IPR013746">
    <property type="entry name" value="HMG_CoA_synt_C_dom"/>
</dbReference>
<keyword evidence="2 5" id="KW-0808">Transferase</keyword>
<evidence type="ECO:0000256" key="2">
    <source>
        <dbReference type="ARBA" id="ARBA00022679"/>
    </source>
</evidence>
<evidence type="ECO:0000259" key="6">
    <source>
        <dbReference type="Pfam" id="PF01154"/>
    </source>
</evidence>
<dbReference type="CDD" id="cd00827">
    <property type="entry name" value="init_cond_enzymes"/>
    <property type="match status" value="1"/>
</dbReference>
<dbReference type="GO" id="GO:0010142">
    <property type="term" value="P:farnesyl diphosphate biosynthetic process, mevalonate pathway"/>
    <property type="evidence" value="ECO:0007669"/>
    <property type="project" value="InterPro"/>
</dbReference>
<feature type="active site" description="Proton donor/acceptor" evidence="3">
    <location>
        <position position="260"/>
    </location>
</feature>
<evidence type="ECO:0000259" key="7">
    <source>
        <dbReference type="Pfam" id="PF08540"/>
    </source>
</evidence>
<dbReference type="InterPro" id="IPR010122">
    <property type="entry name" value="HMG_CoA_synthase_euk"/>
</dbReference>
<dbReference type="GO" id="GO:0004421">
    <property type="term" value="F:hydroxymethylglutaryl-CoA synthase activity"/>
    <property type="evidence" value="ECO:0007669"/>
    <property type="project" value="UniProtKB-EC"/>
</dbReference>
<evidence type="ECO:0000313" key="8">
    <source>
        <dbReference type="EMBL" id="KAA8652905.1"/>
    </source>
</evidence>
<dbReference type="EMBL" id="QUQM01000002">
    <property type="protein sequence ID" value="KAA8652905.1"/>
    <property type="molecule type" value="Genomic_DNA"/>
</dbReference>
<feature type="binding site" evidence="4">
    <location>
        <position position="269"/>
    </location>
    <ligand>
        <name>CoA</name>
        <dbReference type="ChEBI" id="CHEBI:57287"/>
    </ligand>
</feature>
<dbReference type="Pfam" id="PF01154">
    <property type="entry name" value="HMG_CoA_synt_N"/>
    <property type="match status" value="1"/>
</dbReference>
<feature type="active site" description="Acyl-thioester intermediate" evidence="3">
    <location>
        <position position="120"/>
    </location>
</feature>
<feature type="active site" description="Proton donor/acceptor" evidence="3">
    <location>
        <position position="86"/>
    </location>
</feature>
<sequence length="457" mass="51101">MGDDRANIGIKAIEIYFPNQYVEQQCLEAYDNASPGKYTVGLGQCRMSFCDDQEDIYSMALTALSSLLRKYSIDPTSIGRLEVGTESACDRSKSVKSVLMQLLTASGNTDVEGADTTNACYGGTNALFNSINWIESSAWDGRDAVVIAGDIALYQKGSARPTGGAGCVAMLIGPNAPIVVEPGLRGSYASHVYDFYKPDGRSEYPVINGHFSVQCYMESLDACYKAYIERGRKTIKEKVVDFASPSWQLPSDKFDYMLFHSPTCKLVEKAHARVLYNDYTVDPDHPFFAEVPPEYHPLAPNPSKEDKERSRFFMKLCAERFKRRVLPSLEMASMCGNMYTASLYGCLASLISNVTFHDKNPKRVALFSYGSGLISSMFSLRICQDLSEMAAKLDLKARLQARYSIPPVVYDVTCQLREQAYMAKDYVPFTTTDYLIPGTYYLSKVNKMFEREYQVKA</sequence>
<dbReference type="OrthoDB" id="1269963at2759"/>
<dbReference type="SUPFAM" id="SSF53901">
    <property type="entry name" value="Thiolase-like"/>
    <property type="match status" value="2"/>
</dbReference>
<evidence type="ECO:0000256" key="5">
    <source>
        <dbReference type="RuleBase" id="RU364071"/>
    </source>
</evidence>
<evidence type="ECO:0000256" key="4">
    <source>
        <dbReference type="PIRSR" id="PIRSR610122-2"/>
    </source>
</evidence>
<name>A0A5M9N0P2_9EURO</name>
<protein>
    <recommendedName>
        <fullName evidence="5">Hydroxymethylglutaryl-CoA synthase</fullName>
        <shortName evidence="5">HMG-CoA synthase</shortName>
        <ecNumber evidence="5">2.3.3.10</ecNumber>
    </recommendedName>
    <alternativeName>
        <fullName evidence="5">3-hydroxy-3-methylglutaryl coenzyme A synthase</fullName>
    </alternativeName>
</protein>
<dbReference type="InterPro" id="IPR013528">
    <property type="entry name" value="HMG_CoA_synth_N"/>
</dbReference>
<organism evidence="8 9">
    <name type="scientific">Aspergillus tanneri</name>
    <dbReference type="NCBI Taxonomy" id="1220188"/>
    <lineage>
        <taxon>Eukaryota</taxon>
        <taxon>Fungi</taxon>
        <taxon>Dikarya</taxon>
        <taxon>Ascomycota</taxon>
        <taxon>Pezizomycotina</taxon>
        <taxon>Eurotiomycetes</taxon>
        <taxon>Eurotiomycetidae</taxon>
        <taxon>Eurotiales</taxon>
        <taxon>Aspergillaceae</taxon>
        <taxon>Aspergillus</taxon>
        <taxon>Aspergillus subgen. Circumdati</taxon>
    </lineage>
</organism>
<dbReference type="RefSeq" id="XP_033432266.1">
    <property type="nucleotide sequence ID" value="XM_033566509.1"/>
</dbReference>
<dbReference type="GO" id="GO:0006084">
    <property type="term" value="P:acetyl-CoA metabolic process"/>
    <property type="evidence" value="ECO:0007669"/>
    <property type="project" value="InterPro"/>
</dbReference>
<comment type="similarity">
    <text evidence="1 5">Belongs to the thiolase-like superfamily. HMG-CoA synthase family.</text>
</comment>
<dbReference type="GO" id="GO:0006696">
    <property type="term" value="P:ergosterol biosynthetic process"/>
    <property type="evidence" value="ECO:0007669"/>
    <property type="project" value="TreeGrafter"/>
</dbReference>
<evidence type="ECO:0000256" key="3">
    <source>
        <dbReference type="PIRSR" id="PIRSR610122-1"/>
    </source>
</evidence>
<feature type="binding site" evidence="4">
    <location>
        <position position="265"/>
    </location>
    <ligand>
        <name>CoA</name>
        <dbReference type="ChEBI" id="CHEBI:57287"/>
    </ligand>
</feature>
<dbReference type="InterPro" id="IPR016039">
    <property type="entry name" value="Thiolase-like"/>
</dbReference>
<comment type="catalytic activity">
    <reaction evidence="5">
        <text>acetoacetyl-CoA + acetyl-CoA + H2O = (3S)-3-hydroxy-3-methylglutaryl-CoA + CoA + H(+)</text>
        <dbReference type="Rhea" id="RHEA:10188"/>
        <dbReference type="ChEBI" id="CHEBI:15377"/>
        <dbReference type="ChEBI" id="CHEBI:15378"/>
        <dbReference type="ChEBI" id="CHEBI:43074"/>
        <dbReference type="ChEBI" id="CHEBI:57286"/>
        <dbReference type="ChEBI" id="CHEBI:57287"/>
        <dbReference type="ChEBI" id="CHEBI:57288"/>
        <dbReference type="EC" id="2.3.3.10"/>
    </reaction>
</comment>
<feature type="binding site" evidence="4">
    <location>
        <position position="212"/>
    </location>
    <ligand>
        <name>CoA</name>
        <dbReference type="ChEBI" id="CHEBI:57287"/>
    </ligand>
</feature>
<comment type="function">
    <text evidence="5">Catalyzes the condensation of acetyl-CoA with acetoacetyl-CoA to form HMG-CoA.</text>
</comment>
<comment type="caution">
    <text evidence="8">The sequence shown here is derived from an EMBL/GenBank/DDBJ whole genome shotgun (WGS) entry which is preliminary data.</text>
</comment>
<dbReference type="AlphaFoldDB" id="A0A5M9N0P2"/>
<dbReference type="GeneID" id="54324516"/>
<evidence type="ECO:0000313" key="9">
    <source>
        <dbReference type="Proteomes" id="UP000324241"/>
    </source>
</evidence>
<feature type="domain" description="Hydroxymethylglutaryl-coenzyme A synthase C-terminal" evidence="7">
    <location>
        <begin position="178"/>
        <end position="456"/>
    </location>
</feature>
<dbReference type="NCBIfam" id="TIGR01833">
    <property type="entry name" value="HMG-CoA-S_euk"/>
    <property type="match status" value="1"/>
</dbReference>
<dbReference type="Gene3D" id="3.40.47.10">
    <property type="match status" value="1"/>
</dbReference>
<dbReference type="FunFam" id="3.40.47.10:FF:000008">
    <property type="entry name" value="3-hydroxy-3-methylglutaryl coenzyme A synthase"/>
    <property type="match status" value="1"/>
</dbReference>
<evidence type="ECO:0000256" key="1">
    <source>
        <dbReference type="ARBA" id="ARBA00007061"/>
    </source>
</evidence>
<gene>
    <name evidence="8" type="ORF">ATNIH1004_001814</name>
</gene>
<reference evidence="8 9" key="1">
    <citation type="submission" date="2019-08" db="EMBL/GenBank/DDBJ databases">
        <title>The genome sequence of a newly discovered highly antifungal drug resistant Aspergillus species, Aspergillus tanneri NIH 1004.</title>
        <authorList>
            <person name="Mounaud S."/>
            <person name="Singh I."/>
            <person name="Joardar V."/>
            <person name="Pakala S."/>
            <person name="Pakala S."/>
            <person name="Venepally P."/>
            <person name="Chung J.K."/>
            <person name="Losada L."/>
            <person name="Nierman W.C."/>
        </authorList>
    </citation>
    <scope>NUCLEOTIDE SEQUENCE [LARGE SCALE GENOMIC DNA]</scope>
    <source>
        <strain evidence="8 9">NIH1004</strain>
    </source>
</reference>